<dbReference type="GO" id="GO:0031267">
    <property type="term" value="F:small GTPase binding"/>
    <property type="evidence" value="ECO:0007669"/>
    <property type="project" value="InterPro"/>
</dbReference>
<dbReference type="InterPro" id="IPR014768">
    <property type="entry name" value="GBD/FH3_dom"/>
</dbReference>
<dbReference type="PANTHER" id="PTHR45857:SF5">
    <property type="entry name" value="FORMIN-LIKE PROTEIN 2"/>
    <property type="match status" value="1"/>
</dbReference>
<dbReference type="OrthoDB" id="1104827at2759"/>
<evidence type="ECO:0000256" key="1">
    <source>
        <dbReference type="ARBA" id="ARBA00023449"/>
    </source>
</evidence>
<dbReference type="GO" id="GO:0005829">
    <property type="term" value="C:cytosol"/>
    <property type="evidence" value="ECO:0007669"/>
    <property type="project" value="TreeGrafter"/>
</dbReference>
<dbReference type="Pfam" id="PF06371">
    <property type="entry name" value="Drf_GBD"/>
    <property type="match status" value="2"/>
</dbReference>
<evidence type="ECO:0000259" key="5">
    <source>
        <dbReference type="PROSITE" id="PS51444"/>
    </source>
</evidence>
<protein>
    <submittedName>
        <fullName evidence="6">FMNL2 protein</fullName>
    </submittedName>
</protein>
<dbReference type="EMBL" id="VZSY01000128">
    <property type="protein sequence ID" value="NXA07314.1"/>
    <property type="molecule type" value="Genomic_DNA"/>
</dbReference>
<feature type="non-terminal residue" evidence="6">
    <location>
        <position position="1034"/>
    </location>
</feature>
<proteinExistence type="inferred from homology"/>
<dbReference type="GO" id="GO:0008360">
    <property type="term" value="P:regulation of cell shape"/>
    <property type="evidence" value="ECO:0007669"/>
    <property type="project" value="TreeGrafter"/>
</dbReference>
<feature type="domain" description="GBD/FH3" evidence="4">
    <location>
        <begin position="1"/>
        <end position="428"/>
    </location>
</feature>
<dbReference type="GO" id="GO:0016477">
    <property type="term" value="P:cell migration"/>
    <property type="evidence" value="ECO:0007669"/>
    <property type="project" value="TreeGrafter"/>
</dbReference>
<keyword evidence="7" id="KW-1185">Reference proteome</keyword>
<dbReference type="SUPFAM" id="SSF101447">
    <property type="entry name" value="Formin homology 2 domain (FH2 domain)"/>
    <property type="match status" value="1"/>
</dbReference>
<dbReference type="SUPFAM" id="SSF48371">
    <property type="entry name" value="ARM repeat"/>
    <property type="match status" value="1"/>
</dbReference>
<evidence type="ECO:0000256" key="3">
    <source>
        <dbReference type="SAM" id="MobiDB-lite"/>
    </source>
</evidence>
<evidence type="ECO:0000259" key="4">
    <source>
        <dbReference type="PROSITE" id="PS51232"/>
    </source>
</evidence>
<dbReference type="SMART" id="SM01139">
    <property type="entry name" value="Drf_FH3"/>
    <property type="match status" value="1"/>
</dbReference>
<dbReference type="PROSITE" id="PS51444">
    <property type="entry name" value="FH2"/>
    <property type="match status" value="1"/>
</dbReference>
<feature type="coiled-coil region" evidence="2">
    <location>
        <begin position="340"/>
        <end position="437"/>
    </location>
</feature>
<dbReference type="InterPro" id="IPR011989">
    <property type="entry name" value="ARM-like"/>
</dbReference>
<dbReference type="FunFam" id="1.25.10.10:FF:000036">
    <property type="entry name" value="Formin-like protein 3 isoform 1"/>
    <property type="match status" value="1"/>
</dbReference>
<reference evidence="6 7" key="1">
    <citation type="submission" date="2019-09" db="EMBL/GenBank/DDBJ databases">
        <title>Bird 10,000 Genomes (B10K) Project - Family phase.</title>
        <authorList>
            <person name="Zhang G."/>
        </authorList>
    </citation>
    <scope>NUCLEOTIDE SEQUENCE [LARGE SCALE GENOMIC DNA]</scope>
    <source>
        <strain evidence="6">B10K-DU-030-41</strain>
        <tissue evidence="6">Muscle</tissue>
    </source>
</reference>
<evidence type="ECO:0000313" key="7">
    <source>
        <dbReference type="Proteomes" id="UP000589485"/>
    </source>
</evidence>
<keyword evidence="2" id="KW-0175">Coiled coil</keyword>
<dbReference type="SMART" id="SM01140">
    <property type="entry name" value="Drf_GBD"/>
    <property type="match status" value="1"/>
</dbReference>
<dbReference type="InterPro" id="IPR015425">
    <property type="entry name" value="FH2_Formin"/>
</dbReference>
<dbReference type="Proteomes" id="UP000589485">
    <property type="component" value="Unassembled WGS sequence"/>
</dbReference>
<dbReference type="InterPro" id="IPR016024">
    <property type="entry name" value="ARM-type_fold"/>
</dbReference>
<evidence type="ECO:0000313" key="6">
    <source>
        <dbReference type="EMBL" id="NXA07314.1"/>
    </source>
</evidence>
<feature type="non-terminal residue" evidence="6">
    <location>
        <position position="1"/>
    </location>
</feature>
<dbReference type="PANTHER" id="PTHR45857">
    <property type="entry name" value="FORMIN-LIKE PROTEIN"/>
    <property type="match status" value="1"/>
</dbReference>
<feature type="coiled-coil region" evidence="2">
    <location>
        <begin position="843"/>
        <end position="897"/>
    </location>
</feature>
<feature type="domain" description="FH2" evidence="5">
    <location>
        <begin position="563"/>
        <end position="954"/>
    </location>
</feature>
<dbReference type="FunFam" id="1.20.58.2220:FF:000001">
    <property type="entry name" value="Formin-like 1, isoform CRA_c"/>
    <property type="match status" value="1"/>
</dbReference>
<dbReference type="InterPro" id="IPR010473">
    <property type="entry name" value="GTPase-bd"/>
</dbReference>
<evidence type="ECO:0000256" key="2">
    <source>
        <dbReference type="SAM" id="Coils"/>
    </source>
</evidence>
<dbReference type="Pfam" id="PF02181">
    <property type="entry name" value="FH2"/>
    <property type="match status" value="1"/>
</dbReference>
<dbReference type="FunFam" id="1.25.10.10:FF:000045">
    <property type="entry name" value="Formin-like protein 3 isoform 1"/>
    <property type="match status" value="1"/>
</dbReference>
<gene>
    <name evidence="6" type="primary">Fmnl2</name>
    <name evidence="6" type="ORF">SAPAEN_R06557</name>
</gene>
<dbReference type="Gene3D" id="1.25.10.10">
    <property type="entry name" value="Leucine-rich Repeat Variant"/>
    <property type="match status" value="1"/>
</dbReference>
<dbReference type="GO" id="GO:0051015">
    <property type="term" value="F:actin filament binding"/>
    <property type="evidence" value="ECO:0007669"/>
    <property type="project" value="TreeGrafter"/>
</dbReference>
<comment type="similarity">
    <text evidence="1">Belongs to the formin homology family.</text>
</comment>
<dbReference type="SMART" id="SM00498">
    <property type="entry name" value="FH2"/>
    <property type="match status" value="1"/>
</dbReference>
<dbReference type="PROSITE" id="PS51232">
    <property type="entry name" value="GBD_FH3"/>
    <property type="match status" value="1"/>
</dbReference>
<dbReference type="Pfam" id="PF06367">
    <property type="entry name" value="Drf_FH3"/>
    <property type="match status" value="1"/>
</dbReference>
<dbReference type="Gene3D" id="1.20.58.2220">
    <property type="entry name" value="Formin, FH2 domain"/>
    <property type="match status" value="1"/>
</dbReference>
<name>A0A7K7SU70_9TYRA</name>
<dbReference type="InterPro" id="IPR042201">
    <property type="entry name" value="FH2_Formin_sf"/>
</dbReference>
<dbReference type="InterPro" id="IPR010472">
    <property type="entry name" value="FH3_dom"/>
</dbReference>
<dbReference type="AlphaFoldDB" id="A0A7K7SU70"/>
<dbReference type="GO" id="GO:0030866">
    <property type="term" value="P:cortical actin cytoskeleton organization"/>
    <property type="evidence" value="ECO:0007669"/>
    <property type="project" value="TreeGrafter"/>
</dbReference>
<feature type="region of interest" description="Disordered" evidence="3">
    <location>
        <begin position="954"/>
        <end position="973"/>
    </location>
</feature>
<comment type="caution">
    <text evidence="6">The sequence shown here is derived from an EMBL/GenBank/DDBJ whole genome shotgun (WGS) entry which is preliminary data.</text>
</comment>
<accession>A0A7K7SU70</accession>
<dbReference type="InterPro" id="IPR043592">
    <property type="entry name" value="FMNL_animal"/>
</dbReference>
<organism evidence="6 7">
    <name type="scientific">Sapayoa aenigma</name>
    <name type="common">broad-billed sapayoa</name>
    <dbReference type="NCBI Taxonomy" id="239371"/>
    <lineage>
        <taxon>Eukaryota</taxon>
        <taxon>Metazoa</taxon>
        <taxon>Chordata</taxon>
        <taxon>Craniata</taxon>
        <taxon>Vertebrata</taxon>
        <taxon>Euteleostomi</taxon>
        <taxon>Archelosauria</taxon>
        <taxon>Archosauria</taxon>
        <taxon>Dinosauria</taxon>
        <taxon>Saurischia</taxon>
        <taxon>Theropoda</taxon>
        <taxon>Coelurosauria</taxon>
        <taxon>Aves</taxon>
        <taxon>Neognathae</taxon>
        <taxon>Neoaves</taxon>
        <taxon>Telluraves</taxon>
        <taxon>Australaves</taxon>
        <taxon>Passeriformes</taxon>
        <taxon>Tyrannidae</taxon>
        <taxon>Sapayoa</taxon>
    </lineage>
</organism>
<sequence>MNLPPDKARLLRQYDNEKKWELICDQERFQVKNPPHTYIQKLKGYLDPAVTRKKFRRRVQESTQVLRELEISLRTNHIGWVREFLNEENKGLDVLVEYLSFAQYAVTFDFESLENSVENSVDKSKPWSRSIEDLHRGTNLPSPVGNSVSRSGRHSTLRYNTLPSRRTLKNSRLVSKKDDVHVCIMCLRAIMNYQYGFNMVMSHPHAVNEIALSLNNKNPRTKALVLELLAAVCLVRGGHEIILSAFDNFKEVCGEKQRFEKLMEHFRNEDNNIDFMVACMQFINIVVHSVEDMNFRVHLQYEFTKLGLDEYLDKLKHTESDKLQVQIQAYLDNVFDVGALLEDAETKNAALERVEELEENISHLSEKLQDTENEAMAKIVELEKQLMQRNKELDVIREIYKDANTQVHTLRKMVKEKEEAIQRQSTLEKKIHELEKQGTIKIQKKGDGDISILPVALASGMVPVGSEAVPGTCVTPGAASSVPLPPPPPPLPALAGTPEAGEELRAQLWWIPWTCDPFGILPVVEALEPSLGGPGSCAVGMWGVPRQLSGNVSCPVPCPAVKIKKPIKTKFRMPVFNWVALKPNQINGTVFNEIDDERILEDLNVDEFEEIFKTKAQGPAIDLTSSKQKITQKGSSKVTLLDANRAKNLAITLRKAGKTADEICKAIHVFDLKTLPVDFVECLMRFLPTENEVKVLRLYERERKPIENLSDEDRFMMQFSKIERLMQKMTIMAFIGNFAESIQMLTPQLHAIIAASVSIKSSQKLKKILEIILALGNYMNSSKRGAVYGFKLQSLDLLLETKSTDRKQTLLHYISNVVKEKYQHVSLFYNELHYVEKAAAVSLENVLLDVKELQRGLELTKREYTMHDHNTMLKDFIQNNEGKLKKLQDDAKIAQDAFDDAVKYFGENPKTTPPSVFFPVFVRFVKAYKQAEEENELRKKQEQALMEKLMEQEALMDQQDQKSPSHKTKRQQQELIAELRRRQVKDNRHVYEGKDGAIEDIITALKKNNITKFPNVHSRVRISSSTPVVEETQS</sequence>